<dbReference type="InterPro" id="IPR000086">
    <property type="entry name" value="NUDIX_hydrolase_dom"/>
</dbReference>
<dbReference type="PANTHER" id="PTHR43046">
    <property type="entry name" value="GDP-MANNOSE MANNOSYL HYDROLASE"/>
    <property type="match status" value="1"/>
</dbReference>
<dbReference type="eggNOG" id="COG1051">
    <property type="taxonomic scope" value="Bacteria"/>
</dbReference>
<dbReference type="PANTHER" id="PTHR43046:SF16">
    <property type="entry name" value="ADP-RIBOSE PYROPHOSPHATASE YJHB-RELATED"/>
    <property type="match status" value="1"/>
</dbReference>
<dbReference type="AlphaFoldDB" id="H5WY80"/>
<evidence type="ECO:0000256" key="1">
    <source>
        <dbReference type="ARBA" id="ARBA00001946"/>
    </source>
</evidence>
<comment type="cofactor">
    <cofactor evidence="1">
        <name>Mg(2+)</name>
        <dbReference type="ChEBI" id="CHEBI:18420"/>
    </cofactor>
</comment>
<name>H5WY80_9PSEU</name>
<dbReference type="InterPro" id="IPR020476">
    <property type="entry name" value="Nudix_hydrolase"/>
</dbReference>
<dbReference type="InterPro" id="IPR015797">
    <property type="entry name" value="NUDIX_hydrolase-like_dom_sf"/>
</dbReference>
<comment type="similarity">
    <text evidence="2 4">Belongs to the Nudix hydrolase family.</text>
</comment>
<dbReference type="PROSITE" id="PS00893">
    <property type="entry name" value="NUDIX_BOX"/>
    <property type="match status" value="1"/>
</dbReference>
<dbReference type="EMBL" id="CM001439">
    <property type="protein sequence ID" value="EHR48413.1"/>
    <property type="molecule type" value="Genomic_DNA"/>
</dbReference>
<organism evidence="6 7">
    <name type="scientific">Saccharomonospora marina XMU15</name>
    <dbReference type="NCBI Taxonomy" id="882083"/>
    <lineage>
        <taxon>Bacteria</taxon>
        <taxon>Bacillati</taxon>
        <taxon>Actinomycetota</taxon>
        <taxon>Actinomycetes</taxon>
        <taxon>Pseudonocardiales</taxon>
        <taxon>Pseudonocardiaceae</taxon>
        <taxon>Saccharomonospora</taxon>
    </lineage>
</organism>
<dbReference type="Gene3D" id="3.90.79.10">
    <property type="entry name" value="Nucleoside Triphosphate Pyrophosphohydrolase"/>
    <property type="match status" value="1"/>
</dbReference>
<dbReference type="STRING" id="882083.SacmaDRAFT_0097"/>
<protein>
    <submittedName>
        <fullName evidence="6">ADP-ribose pyrophosphatase</fullName>
    </submittedName>
</protein>
<evidence type="ECO:0000259" key="5">
    <source>
        <dbReference type="PROSITE" id="PS51462"/>
    </source>
</evidence>
<gene>
    <name evidence="6" type="ORF">SacmaDRAFT_0097</name>
</gene>
<evidence type="ECO:0000313" key="6">
    <source>
        <dbReference type="EMBL" id="EHR48413.1"/>
    </source>
</evidence>
<dbReference type="GO" id="GO:0016787">
    <property type="term" value="F:hydrolase activity"/>
    <property type="evidence" value="ECO:0007669"/>
    <property type="project" value="UniProtKB-KW"/>
</dbReference>
<proteinExistence type="inferred from homology"/>
<evidence type="ECO:0000313" key="7">
    <source>
        <dbReference type="Proteomes" id="UP000004926"/>
    </source>
</evidence>
<reference evidence="6 7" key="1">
    <citation type="journal article" date="2012" name="Stand. Genomic Sci.">
        <title>Genome sequence of the ocean sediment bacterium Saccharomonospora marina type strain (XMU15(T)).</title>
        <authorList>
            <person name="Klenk H.P."/>
            <person name="Lu M."/>
            <person name="Lucas S."/>
            <person name="Lapidus A."/>
            <person name="Copeland A."/>
            <person name="Pitluck S."/>
            <person name="Goodwin L.A."/>
            <person name="Han C."/>
            <person name="Tapia R."/>
            <person name="Brambilla E.M."/>
            <person name="Potter G."/>
            <person name="Land M."/>
            <person name="Ivanova N."/>
            <person name="Rohde M."/>
            <person name="Goker M."/>
            <person name="Detter J.C."/>
            <person name="Li W.J."/>
            <person name="Kyrpides N.C."/>
            <person name="Woyke T."/>
        </authorList>
    </citation>
    <scope>NUCLEOTIDE SEQUENCE [LARGE SCALE GENOMIC DNA]</scope>
    <source>
        <strain evidence="6 7">XMU15</strain>
    </source>
</reference>
<dbReference type="Proteomes" id="UP000004926">
    <property type="component" value="Chromosome"/>
</dbReference>
<dbReference type="PRINTS" id="PR00502">
    <property type="entry name" value="NUDIXFAMILY"/>
</dbReference>
<dbReference type="InterPro" id="IPR020084">
    <property type="entry name" value="NUDIX_hydrolase_CS"/>
</dbReference>
<dbReference type="CDD" id="cd02883">
    <property type="entry name" value="NUDIX_Hydrolase"/>
    <property type="match status" value="1"/>
</dbReference>
<dbReference type="PROSITE" id="PS51462">
    <property type="entry name" value="NUDIX"/>
    <property type="match status" value="1"/>
</dbReference>
<evidence type="ECO:0000256" key="3">
    <source>
        <dbReference type="ARBA" id="ARBA00022801"/>
    </source>
</evidence>
<keyword evidence="3 4" id="KW-0378">Hydrolase</keyword>
<dbReference type="SUPFAM" id="SSF55811">
    <property type="entry name" value="Nudix"/>
    <property type="match status" value="1"/>
</dbReference>
<accession>H5WY80</accession>
<dbReference type="Pfam" id="PF00293">
    <property type="entry name" value="NUDIX"/>
    <property type="match status" value="1"/>
</dbReference>
<dbReference type="HOGENOM" id="CLU_1544344_0_0_11"/>
<sequence>MSPHAPGPDTLHAAIVDAGLAEFEFDDARMWLKNARHGPMTPFAADVWAFDSTFQHILLVRHRWRGWVVPGGMVERGETPRQAARRELEEETGMAADLLELPAAVTVRSYRSDWTPTLGLTYAAVVDPSLPLNGERHQPAAWNPLVQDWTGAFPEDITRIRRYAQAGASAQ</sequence>
<dbReference type="RefSeq" id="WP_009151806.1">
    <property type="nucleotide sequence ID" value="NZ_CM001439.1"/>
</dbReference>
<feature type="domain" description="Nudix hydrolase" evidence="5">
    <location>
        <begin position="40"/>
        <end position="168"/>
    </location>
</feature>
<keyword evidence="7" id="KW-1185">Reference proteome</keyword>
<evidence type="ECO:0000256" key="2">
    <source>
        <dbReference type="ARBA" id="ARBA00005582"/>
    </source>
</evidence>
<evidence type="ECO:0000256" key="4">
    <source>
        <dbReference type="RuleBase" id="RU003476"/>
    </source>
</evidence>